<evidence type="ECO:0000256" key="1">
    <source>
        <dbReference type="ARBA" id="ARBA00010020"/>
    </source>
</evidence>
<dbReference type="PANTHER" id="PTHR10460:SF10">
    <property type="entry name" value="PROTEIN ABIL3"/>
    <property type="match status" value="1"/>
</dbReference>
<accession>A0A6V7QK50</accession>
<feature type="compositionally biased region" description="Basic and acidic residues" evidence="4">
    <location>
        <begin position="218"/>
        <end position="229"/>
    </location>
</feature>
<dbReference type="AlphaFoldDB" id="A0A6V7QK50"/>
<dbReference type="InterPro" id="IPR028457">
    <property type="entry name" value="ABI"/>
</dbReference>
<comment type="similarity">
    <text evidence="1">Belongs to the ABI family.</text>
</comment>
<proteinExistence type="inferred from homology"/>
<protein>
    <recommendedName>
        <fullName evidence="6">Protein ABIL3</fullName>
    </recommendedName>
</protein>
<evidence type="ECO:0000256" key="4">
    <source>
        <dbReference type="SAM" id="MobiDB-lite"/>
    </source>
</evidence>
<evidence type="ECO:0008006" key="6">
    <source>
        <dbReference type="Google" id="ProtNLM"/>
    </source>
</evidence>
<reference evidence="5" key="1">
    <citation type="submission" date="2020-07" db="EMBL/GenBank/DDBJ databases">
        <authorList>
            <person name="Lin J."/>
        </authorList>
    </citation>
    <scope>NUCLEOTIDE SEQUENCE</scope>
</reference>
<comment type="function">
    <text evidence="3">Involved in regulation of actin and microtubule organization. Part of a WAVE complex that activates the Arp2/3 complex.</text>
</comment>
<evidence type="ECO:0000256" key="3">
    <source>
        <dbReference type="ARBA" id="ARBA00025223"/>
    </source>
</evidence>
<dbReference type="Gene3D" id="6.10.140.1620">
    <property type="match status" value="1"/>
</dbReference>
<evidence type="ECO:0000313" key="5">
    <source>
        <dbReference type="EMBL" id="CAD1843493.1"/>
    </source>
</evidence>
<feature type="region of interest" description="Disordered" evidence="4">
    <location>
        <begin position="189"/>
        <end position="236"/>
    </location>
</feature>
<name>A0A6V7QK50_ANACO</name>
<gene>
    <name evidence="5" type="ORF">CB5_LOCUS26704</name>
</gene>
<organism evidence="5">
    <name type="scientific">Ananas comosus var. bracteatus</name>
    <name type="common">red pineapple</name>
    <dbReference type="NCBI Taxonomy" id="296719"/>
    <lineage>
        <taxon>Eukaryota</taxon>
        <taxon>Viridiplantae</taxon>
        <taxon>Streptophyta</taxon>
        <taxon>Embryophyta</taxon>
        <taxon>Tracheophyta</taxon>
        <taxon>Spermatophyta</taxon>
        <taxon>Magnoliopsida</taxon>
        <taxon>Liliopsida</taxon>
        <taxon>Poales</taxon>
        <taxon>Bromeliaceae</taxon>
        <taxon>Bromelioideae</taxon>
        <taxon>Ananas</taxon>
    </lineage>
</organism>
<evidence type="ECO:0000256" key="2">
    <source>
        <dbReference type="ARBA" id="ARBA00011513"/>
    </source>
</evidence>
<dbReference type="EMBL" id="LR862136">
    <property type="protein sequence ID" value="CAD1843493.1"/>
    <property type="molecule type" value="Genomic_DNA"/>
</dbReference>
<feature type="compositionally biased region" description="Low complexity" evidence="4">
    <location>
        <begin position="193"/>
        <end position="213"/>
    </location>
</feature>
<dbReference type="PANTHER" id="PTHR10460">
    <property type="entry name" value="ABL INTERACTOR FAMILY MEMBER"/>
    <property type="match status" value="1"/>
</dbReference>
<sequence>MDTVLPPPSLCNHHQDALTSDEISMQQSLLFSDSLKELKNLRSQLYSAAEYFELSLCENREKSMHVMLKNLKDYTITALLSTVDHLGSISHKIDDLLDEKIDEVSRLDFRVSCIEQRMQICRELVDREGRLQQSLVIQAPKYNKHYILPGSNALESEKHTVAKCQPQESWTAKFQPVSRQHSFRKMCFPSPSPSIQRSRSLSPSRRLHFPSSSQRVGDSLRRTGLDKRAMSPLPTTSNPITYTASLSCMPTVLNPSGITRWYSMDAQNSAAMRLRGERNNQKEMDRSSNKSRSFLKLLLTRRRSRENESLYSYLNEY</sequence>
<comment type="subunit">
    <text evidence="2">Binds SCAR.</text>
</comment>